<protein>
    <submittedName>
        <fullName evidence="1">Uncharacterized protein</fullName>
    </submittedName>
</protein>
<keyword evidence="2" id="KW-1185">Reference proteome</keyword>
<name>A0A345P5P3_9GAMM</name>
<dbReference type="OrthoDB" id="8781373at2"/>
<dbReference type="Proteomes" id="UP000253940">
    <property type="component" value="Chromosome"/>
</dbReference>
<gene>
    <name evidence="1" type="ORF">HYN46_07035</name>
</gene>
<accession>A0A345P5P3</accession>
<reference evidence="1 2" key="1">
    <citation type="submission" date="2018-07" db="EMBL/GenBank/DDBJ databases">
        <title>Genome sequencing of Moraxellaceae gen. HYN0046.</title>
        <authorList>
            <person name="Kim M."/>
            <person name="Yi H."/>
        </authorList>
    </citation>
    <scope>NUCLEOTIDE SEQUENCE [LARGE SCALE GENOMIC DNA]</scope>
    <source>
        <strain evidence="1 2">HYN0046</strain>
    </source>
</reference>
<dbReference type="EMBL" id="CP031222">
    <property type="protein sequence ID" value="AXI02602.1"/>
    <property type="molecule type" value="Genomic_DNA"/>
</dbReference>
<dbReference type="AlphaFoldDB" id="A0A345P5P3"/>
<evidence type="ECO:0000313" key="2">
    <source>
        <dbReference type="Proteomes" id="UP000253940"/>
    </source>
</evidence>
<sequence>MSEWTEERRQAQRELIIRVKPWLKSTGAKTPEGKAISAMNAYKGGLRQELRRLVKESNDMLKEQREAIKRV</sequence>
<dbReference type="RefSeq" id="WP_114898712.1">
    <property type="nucleotide sequence ID" value="NZ_CP031222.1"/>
</dbReference>
<organism evidence="1 2">
    <name type="scientific">Aquirhabdus parva</name>
    <dbReference type="NCBI Taxonomy" id="2283318"/>
    <lineage>
        <taxon>Bacteria</taxon>
        <taxon>Pseudomonadati</taxon>
        <taxon>Pseudomonadota</taxon>
        <taxon>Gammaproteobacteria</taxon>
        <taxon>Moraxellales</taxon>
        <taxon>Moraxellaceae</taxon>
        <taxon>Aquirhabdus</taxon>
    </lineage>
</organism>
<dbReference type="KEGG" id="mbah:HYN46_07035"/>
<proteinExistence type="predicted"/>
<evidence type="ECO:0000313" key="1">
    <source>
        <dbReference type="EMBL" id="AXI02602.1"/>
    </source>
</evidence>